<protein>
    <submittedName>
        <fullName evidence="2">Uncharacterized protein</fullName>
    </submittedName>
</protein>
<reference evidence="2 3" key="1">
    <citation type="journal article" date="2018" name="BMC Genomics">
        <title>Genomic evidence for intraspecific hybridization in a clonal and extremely halotolerant yeast.</title>
        <authorList>
            <person name="Gostincar C."/>
            <person name="Stajich J.E."/>
            <person name="Zupancic J."/>
            <person name="Zalar P."/>
            <person name="Gunde-Cimerman N."/>
        </authorList>
    </citation>
    <scope>NUCLEOTIDE SEQUENCE [LARGE SCALE GENOMIC DNA]</scope>
    <source>
        <strain evidence="2 3">EXF-2788</strain>
    </source>
</reference>
<evidence type="ECO:0000313" key="3">
    <source>
        <dbReference type="Proteomes" id="UP000268823"/>
    </source>
</evidence>
<accession>A0A3M7FMK6</accession>
<dbReference type="Proteomes" id="UP000268823">
    <property type="component" value="Unassembled WGS sequence"/>
</dbReference>
<dbReference type="OrthoDB" id="3934553at2759"/>
<proteinExistence type="predicted"/>
<organism evidence="2 3">
    <name type="scientific">Hortaea werneckii</name>
    <name type="common">Black yeast</name>
    <name type="synonym">Cladosporium werneckii</name>
    <dbReference type="NCBI Taxonomy" id="91943"/>
    <lineage>
        <taxon>Eukaryota</taxon>
        <taxon>Fungi</taxon>
        <taxon>Dikarya</taxon>
        <taxon>Ascomycota</taxon>
        <taxon>Pezizomycotina</taxon>
        <taxon>Dothideomycetes</taxon>
        <taxon>Dothideomycetidae</taxon>
        <taxon>Mycosphaerellales</taxon>
        <taxon>Teratosphaeriaceae</taxon>
        <taxon>Hortaea</taxon>
    </lineage>
</organism>
<name>A0A3M7FMK6_HORWE</name>
<gene>
    <name evidence="2" type="ORF">D0861_03963</name>
</gene>
<evidence type="ECO:0000256" key="1">
    <source>
        <dbReference type="SAM" id="MobiDB-lite"/>
    </source>
</evidence>
<evidence type="ECO:0000313" key="2">
    <source>
        <dbReference type="EMBL" id="RMY89896.1"/>
    </source>
</evidence>
<comment type="caution">
    <text evidence="2">The sequence shown here is derived from an EMBL/GenBank/DDBJ whole genome shotgun (WGS) entry which is preliminary data.</text>
</comment>
<dbReference type="EMBL" id="QWIR01000058">
    <property type="protein sequence ID" value="RMY89896.1"/>
    <property type="molecule type" value="Genomic_DNA"/>
</dbReference>
<feature type="region of interest" description="Disordered" evidence="1">
    <location>
        <begin position="1"/>
        <end position="23"/>
    </location>
</feature>
<dbReference type="AlphaFoldDB" id="A0A3M7FMK6"/>
<sequence>MGSARRKSSRAAPAGTCLPAADRQQTPPLGVRALFCLLWQTESEAARRSDTSSGFWPGDSWADYGSVRLTGSGSERPVLTDLASALPFVAALRHNSTNPLWSHWRFEPLEATIGSNRKSVVVKPRSKGFNRKSGGDGKTFAYYICLNDLRDGGEAFKQVEMLGKDWAIKHVTQSEFASNVDAGNAKDKTSFHDGQAILAVNFDGNTAHFDPNKACDAAWPKWASPRKPRASRLDFAVQGVTTNNRL</sequence>